<dbReference type="EMBL" id="CM023471">
    <property type="protein sequence ID" value="KAH7967474.1"/>
    <property type="molecule type" value="Genomic_DNA"/>
</dbReference>
<gene>
    <name evidence="1" type="ORF">HPB49_025131</name>
</gene>
<name>A0ACB8DH48_DERSI</name>
<proteinExistence type="predicted"/>
<protein>
    <submittedName>
        <fullName evidence="1">Uncharacterized protein</fullName>
    </submittedName>
</protein>
<reference evidence="1" key="1">
    <citation type="submission" date="2020-05" db="EMBL/GenBank/DDBJ databases">
        <title>Large-scale comparative analyses of tick genomes elucidate their genetic diversity and vector capacities.</title>
        <authorList>
            <person name="Jia N."/>
            <person name="Wang J."/>
            <person name="Shi W."/>
            <person name="Du L."/>
            <person name="Sun Y."/>
            <person name="Zhan W."/>
            <person name="Jiang J."/>
            <person name="Wang Q."/>
            <person name="Zhang B."/>
            <person name="Ji P."/>
            <person name="Sakyi L.B."/>
            <person name="Cui X."/>
            <person name="Yuan T."/>
            <person name="Jiang B."/>
            <person name="Yang W."/>
            <person name="Lam T.T.-Y."/>
            <person name="Chang Q."/>
            <person name="Ding S."/>
            <person name="Wang X."/>
            <person name="Zhu J."/>
            <person name="Ruan X."/>
            <person name="Zhao L."/>
            <person name="Wei J."/>
            <person name="Que T."/>
            <person name="Du C."/>
            <person name="Cheng J."/>
            <person name="Dai P."/>
            <person name="Han X."/>
            <person name="Huang E."/>
            <person name="Gao Y."/>
            <person name="Liu J."/>
            <person name="Shao H."/>
            <person name="Ye R."/>
            <person name="Li L."/>
            <person name="Wei W."/>
            <person name="Wang X."/>
            <person name="Wang C."/>
            <person name="Yang T."/>
            <person name="Huo Q."/>
            <person name="Li W."/>
            <person name="Guo W."/>
            <person name="Chen H."/>
            <person name="Zhou L."/>
            <person name="Ni X."/>
            <person name="Tian J."/>
            <person name="Zhou Y."/>
            <person name="Sheng Y."/>
            <person name="Liu T."/>
            <person name="Pan Y."/>
            <person name="Xia L."/>
            <person name="Li J."/>
            <person name="Zhao F."/>
            <person name="Cao W."/>
        </authorList>
    </citation>
    <scope>NUCLEOTIDE SEQUENCE</scope>
    <source>
        <strain evidence="1">Dsil-2018</strain>
    </source>
</reference>
<organism evidence="1 2">
    <name type="scientific">Dermacentor silvarum</name>
    <name type="common">Tick</name>
    <dbReference type="NCBI Taxonomy" id="543639"/>
    <lineage>
        <taxon>Eukaryota</taxon>
        <taxon>Metazoa</taxon>
        <taxon>Ecdysozoa</taxon>
        <taxon>Arthropoda</taxon>
        <taxon>Chelicerata</taxon>
        <taxon>Arachnida</taxon>
        <taxon>Acari</taxon>
        <taxon>Parasitiformes</taxon>
        <taxon>Ixodida</taxon>
        <taxon>Ixodoidea</taxon>
        <taxon>Ixodidae</taxon>
        <taxon>Rhipicephalinae</taxon>
        <taxon>Dermacentor</taxon>
    </lineage>
</organism>
<accession>A0ACB8DH48</accession>
<evidence type="ECO:0000313" key="2">
    <source>
        <dbReference type="Proteomes" id="UP000821865"/>
    </source>
</evidence>
<evidence type="ECO:0000313" key="1">
    <source>
        <dbReference type="EMBL" id="KAH7967474.1"/>
    </source>
</evidence>
<dbReference type="Proteomes" id="UP000821865">
    <property type="component" value="Chromosome 2"/>
</dbReference>
<sequence>MGNLLLEVVSKALWAEVFEFLNPFKEANEKLAEQNVVTLPLVLMYYTKPKKHLTAASTDSPGVCKLKSRRLVFLQIKLHKIAMFLWAPFHYIRVLDEQKKKNVHDSVRELLIDEHLRLPPRERSTDQLDKNCRSDTMLQKFSQLTMSLTFGTASSVRTWETA</sequence>
<comment type="caution">
    <text evidence="1">The sequence shown here is derived from an EMBL/GenBank/DDBJ whole genome shotgun (WGS) entry which is preliminary data.</text>
</comment>
<keyword evidence="2" id="KW-1185">Reference proteome</keyword>